<sequence length="728" mass="79996">MAPPKRINVGGSGRRAPKGVIGSTYDALTSAENAAVVRSIAIFGYYRLKTSFQDRCFRYANMTTPPSSLKSSPRKIPPEISDTRSLASSNFAQLLSKFEVLDTVSVSNSSHASPKVKPSAIKPPSILGQTLSRSPKRSSQVSIRTRERSSTESSQFSSVRHASLKQKSQQLRRAQTFGAMAPIMSNDNVGSKTRQMSVAERRMMFETASQGDKGLTPHTSTISRSTQKLAHSKSWQSIRTIRSAGEPQKDNASILQELTSDDLDSPLKTTPLSSPVMHSPRTLLASGEPLGTWRSPLNRPADSWPSVKRSSLIMAPPDTSPSYIKSQYTEMLPHSVQTVTKSQVKLETLPDDKQNVSIDESRHRGWVRNARKIASSLSNTVSAGSSSLLNRSRESQDASSQASSGTNGFMSFKFETEGTTDELKSPSKRTLLESSVSSESGPLNTPAFRSKSYAPYRNQVSLNRSLPQSSIDRRNTEKHVSPLKQKIDLFKSLDHHDTIQDSPVPSPVGKTPLLQFAQRQDSFIGPLRSFKGTLRKISTSCRRVSSEWSTTSSRDIGTSILRSSDNSPVAHEDQVVGTAIEQPLSPLTLDAVPKRPILSQTFLTNEISPLALEKPLSLPRASIARTGFNIDGEAGMSAAPPPLFAEPQRRFSHTRHVLSRAANRFSLPDVGKELGVIELLEDNLRNNPFVSKSRCELEQPRPVRANEVRRLVSLCRDKVRRISAGRSE</sequence>
<feature type="compositionally biased region" description="Polar residues" evidence="1">
    <location>
        <begin position="217"/>
        <end position="235"/>
    </location>
</feature>
<feature type="compositionally biased region" description="Polar residues" evidence="1">
    <location>
        <begin position="432"/>
        <end position="443"/>
    </location>
</feature>
<evidence type="ECO:0000256" key="1">
    <source>
        <dbReference type="SAM" id="MobiDB-lite"/>
    </source>
</evidence>
<proteinExistence type="predicted"/>
<evidence type="ECO:0000313" key="3">
    <source>
        <dbReference type="Proteomes" id="UP001489902"/>
    </source>
</evidence>
<accession>A0ABZ2WSB7</accession>
<protein>
    <submittedName>
        <fullName evidence="2">Uncharacterized protein</fullName>
    </submittedName>
</protein>
<name>A0ABZ2WSB7_9HYPO</name>
<feature type="compositionally biased region" description="Polar residues" evidence="1">
    <location>
        <begin position="377"/>
        <end position="390"/>
    </location>
</feature>
<organism evidence="2 3">
    <name type="scientific">Fusarium acuminatum</name>
    <dbReference type="NCBI Taxonomy" id="5515"/>
    <lineage>
        <taxon>Eukaryota</taxon>
        <taxon>Fungi</taxon>
        <taxon>Dikarya</taxon>
        <taxon>Ascomycota</taxon>
        <taxon>Pezizomycotina</taxon>
        <taxon>Sordariomycetes</taxon>
        <taxon>Hypocreomycetidae</taxon>
        <taxon>Hypocreales</taxon>
        <taxon>Nectriaceae</taxon>
        <taxon>Fusarium</taxon>
        <taxon>Fusarium tricinctum species complex</taxon>
    </lineage>
</organism>
<feature type="region of interest" description="Disordered" evidence="1">
    <location>
        <begin position="209"/>
        <end position="235"/>
    </location>
</feature>
<dbReference type="Proteomes" id="UP001489902">
    <property type="component" value="Chromosome 2"/>
</dbReference>
<gene>
    <name evidence="2" type="ORF">QYS62_004127</name>
</gene>
<evidence type="ECO:0000313" key="2">
    <source>
        <dbReference type="EMBL" id="WZH43125.1"/>
    </source>
</evidence>
<feature type="region of interest" description="Disordered" evidence="1">
    <location>
        <begin position="258"/>
        <end position="281"/>
    </location>
</feature>
<feature type="region of interest" description="Disordered" evidence="1">
    <location>
        <begin position="108"/>
        <end position="172"/>
    </location>
</feature>
<feature type="compositionally biased region" description="Polar residues" evidence="1">
    <location>
        <begin position="127"/>
        <end position="140"/>
    </location>
</feature>
<feature type="region of interest" description="Disordered" evidence="1">
    <location>
        <begin position="377"/>
        <end position="456"/>
    </location>
</feature>
<keyword evidence="3" id="KW-1185">Reference proteome</keyword>
<feature type="compositionally biased region" description="Low complexity" evidence="1">
    <location>
        <begin position="151"/>
        <end position="160"/>
    </location>
</feature>
<dbReference type="EMBL" id="CP151261">
    <property type="protein sequence ID" value="WZH43125.1"/>
    <property type="molecule type" value="Genomic_DNA"/>
</dbReference>
<reference evidence="2 3" key="1">
    <citation type="submission" date="2024-04" db="EMBL/GenBank/DDBJ databases">
        <title>Complete genome sequence of Fusarium acuminatum.</title>
        <authorList>
            <person name="Lan B."/>
        </authorList>
    </citation>
    <scope>NUCLEOTIDE SEQUENCE [LARGE SCALE GENOMIC DNA]</scope>
    <source>
        <strain evidence="2">1A</strain>
    </source>
</reference>
<feature type="compositionally biased region" description="Polar residues" evidence="1">
    <location>
        <begin position="397"/>
        <end position="409"/>
    </location>
</feature>